<dbReference type="SUPFAM" id="SSF51445">
    <property type="entry name" value="(Trans)glycosidases"/>
    <property type="match status" value="1"/>
</dbReference>
<dbReference type="GO" id="GO:0005975">
    <property type="term" value="P:carbohydrate metabolic process"/>
    <property type="evidence" value="ECO:0007669"/>
    <property type="project" value="InterPro"/>
</dbReference>
<keyword evidence="10" id="KW-1185">Reference proteome</keyword>
<evidence type="ECO:0000256" key="4">
    <source>
        <dbReference type="RuleBase" id="RU361185"/>
    </source>
</evidence>
<dbReference type="CDD" id="cd14752">
    <property type="entry name" value="GH31_N"/>
    <property type="match status" value="1"/>
</dbReference>
<keyword evidence="2 4" id="KW-0378">Hydrolase</keyword>
<dbReference type="CDD" id="cd06604">
    <property type="entry name" value="GH31_glucosidase_II_MalA"/>
    <property type="match status" value="1"/>
</dbReference>
<dbReference type="Pfam" id="PF17137">
    <property type="entry name" value="DUF5110"/>
    <property type="match status" value="1"/>
</dbReference>
<evidence type="ECO:0000259" key="7">
    <source>
        <dbReference type="Pfam" id="PF17137"/>
    </source>
</evidence>
<feature type="domain" description="DUF5110" evidence="7">
    <location>
        <begin position="645"/>
        <end position="687"/>
    </location>
</feature>
<dbReference type="Gene3D" id="2.60.40.4040">
    <property type="match status" value="1"/>
</dbReference>
<dbReference type="Gene3D" id="2.60.40.1760">
    <property type="entry name" value="glycosyl hydrolase (family 31)"/>
    <property type="match status" value="1"/>
</dbReference>
<gene>
    <name evidence="9" type="ORF">T472_0215285</name>
</gene>
<dbReference type="Pfam" id="PF01055">
    <property type="entry name" value="Glyco_hydro_31_2nd"/>
    <property type="match status" value="1"/>
</dbReference>
<evidence type="ECO:0000313" key="9">
    <source>
        <dbReference type="EMBL" id="ETA79883.1"/>
    </source>
</evidence>
<dbReference type="SUPFAM" id="SSF74650">
    <property type="entry name" value="Galactose mutarotase-like"/>
    <property type="match status" value="1"/>
</dbReference>
<accession>V7I1Y3</accession>
<dbReference type="eggNOG" id="COG1501">
    <property type="taxonomic scope" value="Bacteria"/>
</dbReference>
<dbReference type="RefSeq" id="WP_023388786.1">
    <property type="nucleotide sequence ID" value="NZ_AXUN02000198.1"/>
</dbReference>
<evidence type="ECO:0000256" key="2">
    <source>
        <dbReference type="ARBA" id="ARBA00022801"/>
    </source>
</evidence>
<dbReference type="GO" id="GO:0004553">
    <property type="term" value="F:hydrolase activity, hydrolyzing O-glycosyl compounds"/>
    <property type="evidence" value="ECO:0007669"/>
    <property type="project" value="InterPro"/>
</dbReference>
<dbReference type="InterPro" id="IPR011013">
    <property type="entry name" value="Gal_mutarotase_sf_dom"/>
</dbReference>
<comment type="similarity">
    <text evidence="1 4">Belongs to the glycosyl hydrolase 31 family.</text>
</comment>
<dbReference type="InterPro" id="IPR017853">
    <property type="entry name" value="GH"/>
</dbReference>
<dbReference type="AlphaFoldDB" id="V7I1Y3"/>
<dbReference type="PANTHER" id="PTHR22762:SF166">
    <property type="entry name" value="ALPHA-GLUCOSIDASE"/>
    <property type="match status" value="1"/>
</dbReference>
<comment type="caution">
    <text evidence="9">The sequence shown here is derived from an EMBL/GenBank/DDBJ whole genome shotgun (WGS) entry which is preliminary data.</text>
</comment>
<feature type="domain" description="Glycoside hydrolase family 31 N-terminal" evidence="6">
    <location>
        <begin position="41"/>
        <end position="115"/>
    </location>
</feature>
<protein>
    <submittedName>
        <fullName evidence="9">Alpha-glucosidase</fullName>
    </submittedName>
</protein>
<feature type="domain" description="Glycosyl hydrolase family 31 C-terminal" evidence="8">
    <location>
        <begin position="532"/>
        <end position="621"/>
    </location>
</feature>
<organism evidence="9 10">
    <name type="scientific">Youngiibacter fragilis 232.1</name>
    <dbReference type="NCBI Taxonomy" id="994573"/>
    <lineage>
        <taxon>Bacteria</taxon>
        <taxon>Bacillati</taxon>
        <taxon>Bacillota</taxon>
        <taxon>Clostridia</taxon>
        <taxon>Eubacteriales</taxon>
        <taxon>Clostridiaceae</taxon>
        <taxon>Youngiibacter</taxon>
    </lineage>
</organism>
<dbReference type="PANTHER" id="PTHR22762">
    <property type="entry name" value="ALPHA-GLUCOSIDASE"/>
    <property type="match status" value="1"/>
</dbReference>
<dbReference type="GO" id="GO:0030246">
    <property type="term" value="F:carbohydrate binding"/>
    <property type="evidence" value="ECO:0007669"/>
    <property type="project" value="InterPro"/>
</dbReference>
<reference evidence="9 10" key="1">
    <citation type="journal article" date="2014" name="Genome Announc.">
        <title>Genome Sequence of Youngiibacter fragilis, the Type Strain of the Genus Youngiibacter.</title>
        <authorList>
            <person name="Wawrik C.B."/>
            <person name="Callaghan A.V."/>
            <person name="Stamps B.W."/>
            <person name="Wawrik B."/>
        </authorList>
    </citation>
    <scope>NUCLEOTIDE SEQUENCE [LARGE SCALE GENOMIC DNA]</scope>
    <source>
        <strain evidence="9 10">232.1</strain>
    </source>
</reference>
<dbReference type="Proteomes" id="UP000017747">
    <property type="component" value="Unassembled WGS sequence"/>
</dbReference>
<dbReference type="InterPro" id="IPR025887">
    <property type="entry name" value="Glyco_hydro_31_N_dom"/>
</dbReference>
<evidence type="ECO:0000259" key="6">
    <source>
        <dbReference type="Pfam" id="PF13802"/>
    </source>
</evidence>
<dbReference type="InterPro" id="IPR030458">
    <property type="entry name" value="Glyco_hydro_31_AS"/>
</dbReference>
<dbReference type="OrthoDB" id="176168at2"/>
<evidence type="ECO:0000256" key="3">
    <source>
        <dbReference type="ARBA" id="ARBA00023295"/>
    </source>
</evidence>
<dbReference type="InterPro" id="IPR000322">
    <property type="entry name" value="Glyco_hydro_31_TIM"/>
</dbReference>
<sequence>MKAFDIAEGIKVLVYGEPMDTGAVVCRRGNETVAAGAFVVETGPEASRLSLGLGMKDIVYGLGANLGGINKRGRKYESYCTDEPVHSEEKKRLYAAHNFLMVAGDEVMGFFIDFPGLISYDIGCSDKDALIIDVAGTDFAVYEIEGRNEDEVVQRFHSIIGRSYVPPRWGLGYFQSRWGYETSKDVRRVRKSFDDLQIPLEGIYLDLDYMEDFKDFSVSDERFPDMEEMVREFREDGVYIIPIIDAGVKIEKGYDIYEEGIIGDHFVKTEAGKPYVAAVWPGKVHLPDFLRPETRKWWGEKYKVLTDLGIEGFWNDMNEPAIFYDEEELEKAVDAAIASKGANLGVLKYFELKDLFKDMGNRERYYRTFYHQVDGKVVVNEKVHNLYGQNMTVAAGEGLRKILGKRHVLISRASSTGMHRHSGIWTGDNSSWWSHLELNVRMMPSVNMAGFYYVGADTGGFGNSTTWELLTRWLQFSAFTPLLRNHSAIGNDFQEPYIFGEEVTSWNREIIRARYSLIPYIYSEMMKSVIDGSMMFRPLSFLYKDESSRDTEDQLLLGKELMLAPVTRPNASGRTAYLPEEMAEVTLKDGKAAMEVVHAGLRRFEYGLDSLKFYLRKDSILPYCTPAKNTMSLDIGKLHAIAFVDRVAEYELYDDDGESYGYENGESFTTAIKVTRHGQDFSVEVRNDNPKVMEIAVDILGTDGVRARKTITI</sequence>
<dbReference type="STRING" id="994573.T472_0215285"/>
<evidence type="ECO:0000256" key="1">
    <source>
        <dbReference type="ARBA" id="ARBA00007806"/>
    </source>
</evidence>
<name>V7I1Y3_9CLOT</name>
<evidence type="ECO:0000259" key="5">
    <source>
        <dbReference type="Pfam" id="PF01055"/>
    </source>
</evidence>
<feature type="domain" description="Glycoside hydrolase family 31 TIM barrel" evidence="5">
    <location>
        <begin position="164"/>
        <end position="523"/>
    </location>
</feature>
<dbReference type="Gene3D" id="3.20.20.80">
    <property type="entry name" value="Glycosidases"/>
    <property type="match status" value="1"/>
</dbReference>
<dbReference type="InterPro" id="IPR033403">
    <property type="entry name" value="DUF5110"/>
</dbReference>
<keyword evidence="3 4" id="KW-0326">Glycosidase</keyword>
<dbReference type="InterPro" id="IPR048395">
    <property type="entry name" value="Glyco_hydro_31_C"/>
</dbReference>
<dbReference type="EMBL" id="AXUN02000198">
    <property type="protein sequence ID" value="ETA79883.1"/>
    <property type="molecule type" value="Genomic_DNA"/>
</dbReference>
<dbReference type="PATRIC" id="fig|994573.3.peg.2883"/>
<proteinExistence type="inferred from homology"/>
<dbReference type="Pfam" id="PF13802">
    <property type="entry name" value="Gal_mutarotas_2"/>
    <property type="match status" value="1"/>
</dbReference>
<dbReference type="PROSITE" id="PS00129">
    <property type="entry name" value="GLYCOSYL_HYDROL_F31_1"/>
    <property type="match status" value="1"/>
</dbReference>
<evidence type="ECO:0000313" key="10">
    <source>
        <dbReference type="Proteomes" id="UP000017747"/>
    </source>
</evidence>
<dbReference type="SUPFAM" id="SSF51011">
    <property type="entry name" value="Glycosyl hydrolase domain"/>
    <property type="match status" value="1"/>
</dbReference>
<evidence type="ECO:0000259" key="8">
    <source>
        <dbReference type="Pfam" id="PF21365"/>
    </source>
</evidence>
<dbReference type="Pfam" id="PF21365">
    <property type="entry name" value="Glyco_hydro_31_3rd"/>
    <property type="match status" value="1"/>
</dbReference>